<dbReference type="EMBL" id="LR828259">
    <property type="protein sequence ID" value="CAD0364861.1"/>
    <property type="molecule type" value="Genomic_DNA"/>
</dbReference>
<geneLocation type="plasmid" evidence="1 3">
    <name>CFBP498_p47</name>
</geneLocation>
<proteinExistence type="predicted"/>
<dbReference type="Proteomes" id="UP000515406">
    <property type="component" value="Plasmid CFBP498_p47"/>
</dbReference>
<organism evidence="1 3">
    <name type="scientific">Xanthomonas hortorum pv. vitians</name>
    <dbReference type="NCBI Taxonomy" id="83224"/>
    <lineage>
        <taxon>Bacteria</taxon>
        <taxon>Pseudomonadati</taxon>
        <taxon>Pseudomonadota</taxon>
        <taxon>Gammaproteobacteria</taxon>
        <taxon>Lysobacterales</taxon>
        <taxon>Lysobacteraceae</taxon>
        <taxon>Xanthomonas</taxon>
    </lineage>
</organism>
<dbReference type="AlphaFoldDB" id="A0A6V7FMJ3"/>
<geneLocation type="plasmid" evidence="2 3">
    <name>CFBP498_p41</name>
</geneLocation>
<dbReference type="EMBL" id="LR828259">
    <property type="protein sequence ID" value="CAD0364860.1"/>
    <property type="molecule type" value="Genomic_DNA"/>
</dbReference>
<keyword evidence="3" id="KW-1185">Reference proteome</keyword>
<sequence length="197" mass="21924">MAECRSIAGALFPCMEPGLKNIFESEKLLAHAFKALFDFVVSMDATGAKDEEAPAFSYILTPKQVDEIDRVCDANQWQKITTHGIEIGVSAIQHVLKARRLKDEITDAEILEVIAKAYSPRSLLRQNRDHGQQSLIFNTHQKVKVGNTAFHGLAVLELKTEVIGIGANAKVRTYLAPVTCYHANEAKIRAIQRNRPK</sequence>
<reference evidence="1 3" key="1">
    <citation type="submission" date="2020-07" db="EMBL/GenBank/DDBJ databases">
        <authorList>
            <person name="Pothier F. J."/>
        </authorList>
    </citation>
    <scope>NUCLEOTIDE SEQUENCE [LARGE SCALE GENOMIC DNA]</scope>
    <source>
        <strain evidence="1 3">CFBP 498</strain>
        <plasmid evidence="2 3">CFBP498_p41</plasmid>
        <plasmid evidence="1 3">CFBP498_p47</plasmid>
    </source>
</reference>
<evidence type="ECO:0000313" key="1">
    <source>
        <dbReference type="EMBL" id="CAD0364861.1"/>
    </source>
</evidence>
<gene>
    <name evidence="1" type="ORF">CFBP498_50500</name>
    <name evidence="2" type="ORF">CFBP498_51120</name>
</gene>
<dbReference type="EMBL" id="LR828260">
    <property type="protein sequence ID" value="CAD0365047.1"/>
    <property type="molecule type" value="Genomic_DNA"/>
</dbReference>
<dbReference type="Proteomes" id="UP000515406">
    <property type="component" value="Plasmid CFBP498_p41"/>
</dbReference>
<accession>A0A6V7FMJ3</accession>
<protein>
    <submittedName>
        <fullName evidence="1">Uncharacterized protein</fullName>
    </submittedName>
</protein>
<name>A0A6V7FMJ3_9XANT</name>
<dbReference type="EMBL" id="LR828260">
    <property type="protein sequence ID" value="CAD0365046.1"/>
    <property type="molecule type" value="Genomic_DNA"/>
</dbReference>
<evidence type="ECO:0000313" key="2">
    <source>
        <dbReference type="EMBL" id="CAD0365046.1"/>
    </source>
</evidence>
<keyword evidence="1" id="KW-0614">Plasmid</keyword>
<evidence type="ECO:0000313" key="3">
    <source>
        <dbReference type="Proteomes" id="UP000515406"/>
    </source>
</evidence>